<feature type="chain" id="PRO_5002032189" evidence="1">
    <location>
        <begin position="22"/>
        <end position="226"/>
    </location>
</feature>
<name>A0A0A7PK00_9SPHN</name>
<dbReference type="OrthoDB" id="7428686at2"/>
<proteinExistence type="predicted"/>
<dbReference type="AlphaFoldDB" id="A0A0A7PK00"/>
<dbReference type="RefSeq" id="WP_148309181.1">
    <property type="nucleotide sequence ID" value="NZ_CP009122.1"/>
</dbReference>
<evidence type="ECO:0000313" key="2">
    <source>
        <dbReference type="EMBL" id="AJA10441.1"/>
    </source>
</evidence>
<protein>
    <submittedName>
        <fullName evidence="2">Putative secreted protein</fullName>
    </submittedName>
</protein>
<dbReference type="STRING" id="1515612.SKP52_17855"/>
<dbReference type="KEGG" id="sphk:SKP52_17855"/>
<keyword evidence="1" id="KW-0732">Signal</keyword>
<dbReference type="HOGENOM" id="CLU_100985_0_0_5"/>
<organism evidence="2 3">
    <name type="scientific">Sphingopyxis fribergensis</name>
    <dbReference type="NCBI Taxonomy" id="1515612"/>
    <lineage>
        <taxon>Bacteria</taxon>
        <taxon>Pseudomonadati</taxon>
        <taxon>Pseudomonadota</taxon>
        <taxon>Alphaproteobacteria</taxon>
        <taxon>Sphingomonadales</taxon>
        <taxon>Sphingomonadaceae</taxon>
        <taxon>Sphingopyxis</taxon>
    </lineage>
</organism>
<gene>
    <name evidence="2" type="ORF">SKP52_17855</name>
</gene>
<reference evidence="2 3" key="1">
    <citation type="journal article" date="2015" name="Int. J. Syst. Evol. Microbiol.">
        <title>Description of Sphingopyxis fribergensis sp. nov. - a soil bacterium with the ability to degrade styrene and phenylacetic acid.</title>
        <authorList>
            <person name="Oelschlagel M."/>
            <person name="Ruckert C."/>
            <person name="Kalinowski J."/>
            <person name="Schmidt G."/>
            <person name="Schlomann M."/>
            <person name="Tischler D."/>
        </authorList>
    </citation>
    <scope>NUCLEOTIDE SEQUENCE [LARGE SCALE GENOMIC DNA]</scope>
    <source>
        <strain evidence="2 3">Kp5.2</strain>
    </source>
</reference>
<sequence length="226" mass="24975">MRLNINRRVMLGCLFGSSAAAFLPSCAKIERFRYRMVVVVDTPRGVKRGAAVREVSITSPPKVPMLGEDRGGVGVNGEAVIVDIAPGKTLFALLSGADGQYEFGGRDVSFLFRELAPTSPDAIIELWPVKPVTRRPILENPLPALVTFKDLRDPMSLTRLDANDLASTFGQGVALKEITIQRTDAPVTEEIEQRINWLDDLKRYRTDPSNPFTSRLPRGIGDLKRK</sequence>
<evidence type="ECO:0000313" key="3">
    <source>
        <dbReference type="Proteomes" id="UP000030907"/>
    </source>
</evidence>
<feature type="signal peptide" evidence="1">
    <location>
        <begin position="1"/>
        <end position="21"/>
    </location>
</feature>
<dbReference type="Proteomes" id="UP000030907">
    <property type="component" value="Chromosome"/>
</dbReference>
<keyword evidence="3" id="KW-1185">Reference proteome</keyword>
<accession>A0A0A7PK00</accession>
<dbReference type="EMBL" id="CP009122">
    <property type="protein sequence ID" value="AJA10441.1"/>
    <property type="molecule type" value="Genomic_DNA"/>
</dbReference>
<evidence type="ECO:0000256" key="1">
    <source>
        <dbReference type="SAM" id="SignalP"/>
    </source>
</evidence>